<name>A0ABQ0F7T4_APOSI</name>
<gene>
    <name evidence="5" type="ORF">APTSU1_001053000</name>
</gene>
<dbReference type="InterPro" id="IPR037413">
    <property type="entry name" value="MADCAM1"/>
</dbReference>
<evidence type="ECO:0000256" key="2">
    <source>
        <dbReference type="SAM" id="Phobius"/>
    </source>
</evidence>
<dbReference type="Pfam" id="PF09085">
    <property type="entry name" value="Adhes-Ig_like"/>
    <property type="match status" value="1"/>
</dbReference>
<proteinExistence type="predicted"/>
<comment type="caution">
    <text evidence="5">The sequence shown here is derived from an EMBL/GenBank/DDBJ whole genome shotgun (WGS) entry which is preliminary data.</text>
</comment>
<feature type="compositionally biased region" description="Polar residues" evidence="1">
    <location>
        <begin position="223"/>
        <end position="239"/>
    </location>
</feature>
<evidence type="ECO:0000256" key="3">
    <source>
        <dbReference type="SAM" id="SignalP"/>
    </source>
</evidence>
<dbReference type="PANTHER" id="PTHR14162:SF1">
    <property type="entry name" value="MUCOSAL ADDRESSIN CELL ADHESION MOLECULE 1"/>
    <property type="match status" value="1"/>
</dbReference>
<dbReference type="InterPro" id="IPR007110">
    <property type="entry name" value="Ig-like_dom"/>
</dbReference>
<evidence type="ECO:0000313" key="5">
    <source>
        <dbReference type="EMBL" id="GAB1295296.1"/>
    </source>
</evidence>
<keyword evidence="2" id="KW-0812">Transmembrane</keyword>
<evidence type="ECO:0000313" key="6">
    <source>
        <dbReference type="Proteomes" id="UP001623349"/>
    </source>
</evidence>
<dbReference type="InterPro" id="IPR036179">
    <property type="entry name" value="Ig-like_dom_sf"/>
</dbReference>
<keyword evidence="2" id="KW-0472">Membrane</keyword>
<keyword evidence="2" id="KW-1133">Transmembrane helix</keyword>
<feature type="domain" description="Ig-like" evidence="4">
    <location>
        <begin position="31"/>
        <end position="110"/>
    </location>
</feature>
<organism evidence="5 6">
    <name type="scientific">Apodemus speciosus</name>
    <name type="common">Large Japanese field mouse</name>
    <dbReference type="NCBI Taxonomy" id="105296"/>
    <lineage>
        <taxon>Eukaryota</taxon>
        <taxon>Metazoa</taxon>
        <taxon>Chordata</taxon>
        <taxon>Craniata</taxon>
        <taxon>Vertebrata</taxon>
        <taxon>Euteleostomi</taxon>
        <taxon>Mammalia</taxon>
        <taxon>Eutheria</taxon>
        <taxon>Euarchontoglires</taxon>
        <taxon>Glires</taxon>
        <taxon>Rodentia</taxon>
        <taxon>Myomorpha</taxon>
        <taxon>Muroidea</taxon>
        <taxon>Muridae</taxon>
        <taxon>Murinae</taxon>
        <taxon>Apodemus</taxon>
    </lineage>
</organism>
<feature type="chain" id="PRO_5045511485" evidence="3">
    <location>
        <begin position="20"/>
        <end position="408"/>
    </location>
</feature>
<keyword evidence="6" id="KW-1185">Reference proteome</keyword>
<protein>
    <submittedName>
        <fullName evidence="5">Mucosal addressin cell adhesion molecule 1</fullName>
    </submittedName>
</protein>
<feature type="transmembrane region" description="Helical" evidence="2">
    <location>
        <begin position="369"/>
        <end position="391"/>
    </location>
</feature>
<keyword evidence="3" id="KW-0732">Signal</keyword>
<evidence type="ECO:0000259" key="4">
    <source>
        <dbReference type="PROSITE" id="PS50835"/>
    </source>
</evidence>
<dbReference type="InterPro" id="IPR013783">
    <property type="entry name" value="Ig-like_fold"/>
</dbReference>
<dbReference type="InterPro" id="IPR015169">
    <property type="entry name" value="Adhes-Ig-like"/>
</dbReference>
<dbReference type="Gene3D" id="2.60.40.10">
    <property type="entry name" value="Immunoglobulins"/>
    <property type="match status" value="2"/>
</dbReference>
<feature type="signal peptide" evidence="3">
    <location>
        <begin position="1"/>
        <end position="19"/>
    </location>
</feature>
<feature type="region of interest" description="Disordered" evidence="1">
    <location>
        <begin position="252"/>
        <end position="278"/>
    </location>
</feature>
<evidence type="ECO:0000256" key="1">
    <source>
        <dbReference type="SAM" id="MobiDB-lite"/>
    </source>
</evidence>
<dbReference type="SUPFAM" id="SSF48726">
    <property type="entry name" value="Immunoglobulin"/>
    <property type="match status" value="2"/>
</dbReference>
<feature type="compositionally biased region" description="Polar residues" evidence="1">
    <location>
        <begin position="252"/>
        <end position="261"/>
    </location>
</feature>
<dbReference type="EMBL" id="BAAFST010000010">
    <property type="protein sequence ID" value="GAB1295296.1"/>
    <property type="molecule type" value="Genomic_DNA"/>
</dbReference>
<accession>A0ABQ0F7T4</accession>
<sequence length="408" mass="44121">MESILALLLALALVPVQLSRRFLCQSFQVTPPEPEVAVAMGTSLQITCNMSCDEGVARVHWHGLDTNLGSVQTLPGSSILSVRGMMSDAGTRVCVASCGSRSFQHSVKILVYAFPDQLMVSPEHLVPGRDQLVSCTAHNVWPAGQDSLSFALLLGEQRLEGAQALEPEQEEEMQEAEGTPMFRVTQQWVLPSLGSPTPPALYCQATMRLPKLVLTRKREIPVRQSQTSPEPPNTTSAEPYILTSSSTAEAVSTGLTTTALPSTPRHPKLNPSTLSSQGPCRPQIHQDLEAGWELLCEASCGPGVTVHWTLAPGGLAAYHKEEVGAQAWLRMLSPGPFPEGWFQCRLDPGGQVTSLYVPGQVIPSPSSIVALWIGSLVLGLLALAFLAYRLWRRYRPGPRPDTSSCTLL</sequence>
<feature type="region of interest" description="Disordered" evidence="1">
    <location>
        <begin position="220"/>
        <end position="239"/>
    </location>
</feature>
<dbReference type="PANTHER" id="PTHR14162">
    <property type="entry name" value="MUCOSAL ADDRESSIN CELL ADHESION MOLECULE-1"/>
    <property type="match status" value="1"/>
</dbReference>
<dbReference type="Proteomes" id="UP001623349">
    <property type="component" value="Unassembled WGS sequence"/>
</dbReference>
<reference evidence="5 6" key="1">
    <citation type="submission" date="2024-08" db="EMBL/GenBank/DDBJ databases">
        <title>The draft genome of Apodemus speciosus.</title>
        <authorList>
            <person name="Nabeshima K."/>
            <person name="Suzuki S."/>
            <person name="Onuma M."/>
        </authorList>
    </citation>
    <scope>NUCLEOTIDE SEQUENCE [LARGE SCALE GENOMIC DNA]</scope>
    <source>
        <strain evidence="5">IB14-021</strain>
    </source>
</reference>
<dbReference type="PROSITE" id="PS50835">
    <property type="entry name" value="IG_LIKE"/>
    <property type="match status" value="1"/>
</dbReference>